<dbReference type="Pfam" id="PF01420">
    <property type="entry name" value="Methylase_S"/>
    <property type="match status" value="2"/>
</dbReference>
<dbReference type="Proteomes" id="UP000537729">
    <property type="component" value="Unassembled WGS sequence"/>
</dbReference>
<dbReference type="InterPro" id="IPR000055">
    <property type="entry name" value="Restrct_endonuc_typeI_TRD"/>
</dbReference>
<dbReference type="EMBL" id="JAAQWG010000060">
    <property type="protein sequence ID" value="NMY12478.1"/>
    <property type="molecule type" value="Genomic_DNA"/>
</dbReference>
<dbReference type="Gene3D" id="3.90.220.20">
    <property type="entry name" value="DNA methylase specificity domains"/>
    <property type="match status" value="2"/>
</dbReference>
<gene>
    <name evidence="5" type="ORF">HBO38_29315</name>
</gene>
<dbReference type="InterPro" id="IPR052021">
    <property type="entry name" value="Type-I_RS_S_subunit"/>
</dbReference>
<dbReference type="InterPro" id="IPR044946">
    <property type="entry name" value="Restrct_endonuc_typeI_TRD_sf"/>
</dbReference>
<organism evidence="5 6">
    <name type="scientific">Pseudomonas veronii</name>
    <dbReference type="NCBI Taxonomy" id="76761"/>
    <lineage>
        <taxon>Bacteria</taxon>
        <taxon>Pseudomonadati</taxon>
        <taxon>Pseudomonadota</taxon>
        <taxon>Gammaproteobacteria</taxon>
        <taxon>Pseudomonadales</taxon>
        <taxon>Pseudomonadaceae</taxon>
        <taxon>Pseudomonas</taxon>
    </lineage>
</organism>
<name>A0A7Y1AB10_PSEVE</name>
<evidence type="ECO:0000259" key="4">
    <source>
        <dbReference type="Pfam" id="PF01420"/>
    </source>
</evidence>
<evidence type="ECO:0000313" key="5">
    <source>
        <dbReference type="EMBL" id="NMY12478.1"/>
    </source>
</evidence>
<accession>A0A7Y1AB10</accession>
<keyword evidence="5" id="KW-0378">Hydrolase</keyword>
<dbReference type="PANTHER" id="PTHR30408:SF12">
    <property type="entry name" value="TYPE I RESTRICTION ENZYME MJAVIII SPECIFICITY SUBUNIT"/>
    <property type="match status" value="1"/>
</dbReference>
<dbReference type="AlphaFoldDB" id="A0A7Y1AB10"/>
<keyword evidence="5" id="KW-0255">Endonuclease</keyword>
<comment type="similarity">
    <text evidence="1">Belongs to the type-I restriction system S methylase family.</text>
</comment>
<dbReference type="SUPFAM" id="SSF116734">
    <property type="entry name" value="DNA methylase specificity domain"/>
    <property type="match status" value="2"/>
</dbReference>
<evidence type="ECO:0000256" key="3">
    <source>
        <dbReference type="ARBA" id="ARBA00023125"/>
    </source>
</evidence>
<proteinExistence type="inferred from homology"/>
<comment type="caution">
    <text evidence="5">The sequence shown here is derived from an EMBL/GenBank/DDBJ whole genome shotgun (WGS) entry which is preliminary data.</text>
</comment>
<evidence type="ECO:0000313" key="6">
    <source>
        <dbReference type="Proteomes" id="UP000537729"/>
    </source>
</evidence>
<dbReference type="GO" id="GO:0004519">
    <property type="term" value="F:endonuclease activity"/>
    <property type="evidence" value="ECO:0007669"/>
    <property type="project" value="UniProtKB-KW"/>
</dbReference>
<sequence length="431" mass="46966">MSALEQLELPPDWRFRRLSSLSSSYAGGTPDRSKPEYFDGDIPWVKSGEVNRRKITHTEERISEIGLSSSAAKIAESGSVLVAMYGATAGKVARLKIDAAINQAVLSIRAVGCELDNDFLFWVIESSAVKLLSMCQGAAQPNLSKGLIDGLEIAVPPLPEQQKIAAILTAIDEKLDVISRQIEATYALKQGLMQTLFRRGVGTQDAAGGWLAHTKFKGSELGEIPESWAVQPLDTLAESITVGIATSTTEHYVEDGVPLIRNQNIKEDFLDISDLLKISAEFDEKNKRKRVLEGDILTVRTGYPGVSCVVPAGLGYIQTFTTLITRPNTKLICPSFASSYFNSPQGKGLMLHQAAGGAQQNINAGNLKKLLVPVPPLVEQERIAGILAAVDQKRRSVLSKREHYRTIKRGLMQKLLTGEWRVKIESSPGTA</sequence>
<feature type="domain" description="Type I restriction modification DNA specificity" evidence="4">
    <location>
        <begin position="225"/>
        <end position="392"/>
    </location>
</feature>
<keyword evidence="2" id="KW-0680">Restriction system</keyword>
<keyword evidence="5" id="KW-0540">Nuclease</keyword>
<dbReference type="PANTHER" id="PTHR30408">
    <property type="entry name" value="TYPE-1 RESTRICTION ENZYME ECOKI SPECIFICITY PROTEIN"/>
    <property type="match status" value="1"/>
</dbReference>
<reference evidence="5 6" key="1">
    <citation type="journal article" date="2020" name="Front. Microbiol.">
        <title>Genetic Organization of the aprX-lipA2 Operon Affects the Proteolytic Potential of Pseudomonas Species in Milk.</title>
        <authorList>
            <person name="Maier C."/>
            <person name="Huptas C."/>
            <person name="von Neubeck M."/>
            <person name="Scherer S."/>
            <person name="Wenning M."/>
            <person name="Lucking G."/>
        </authorList>
    </citation>
    <scope>NUCLEOTIDE SEQUENCE [LARGE SCALE GENOMIC DNA]</scope>
    <source>
        <strain evidence="5 6">DSM 16272</strain>
    </source>
</reference>
<dbReference type="CDD" id="cd17246">
    <property type="entry name" value="RMtype1_S_SonII-TRD2-CR2_like"/>
    <property type="match status" value="1"/>
</dbReference>
<keyword evidence="3" id="KW-0238">DNA-binding</keyword>
<dbReference type="GO" id="GO:0003677">
    <property type="term" value="F:DNA binding"/>
    <property type="evidence" value="ECO:0007669"/>
    <property type="project" value="UniProtKB-KW"/>
</dbReference>
<evidence type="ECO:0000256" key="1">
    <source>
        <dbReference type="ARBA" id="ARBA00010923"/>
    </source>
</evidence>
<dbReference type="CDD" id="cd17515">
    <property type="entry name" value="RMtype1_S_MjaORF132P_Sau1132ORF3780P-TRD1-CR1_like"/>
    <property type="match status" value="1"/>
</dbReference>
<dbReference type="RefSeq" id="WP_169885937.1">
    <property type="nucleotide sequence ID" value="NZ_JAAQWG010000060.1"/>
</dbReference>
<evidence type="ECO:0000256" key="2">
    <source>
        <dbReference type="ARBA" id="ARBA00022747"/>
    </source>
</evidence>
<feature type="domain" description="Type I restriction modification DNA specificity" evidence="4">
    <location>
        <begin position="11"/>
        <end position="181"/>
    </location>
</feature>
<dbReference type="GO" id="GO:0009307">
    <property type="term" value="P:DNA restriction-modification system"/>
    <property type="evidence" value="ECO:0007669"/>
    <property type="project" value="UniProtKB-KW"/>
</dbReference>
<protein>
    <submittedName>
        <fullName evidence="5">Restriction endonuclease subunit S</fullName>
    </submittedName>
</protein>
<dbReference type="Gene3D" id="1.10.287.1120">
    <property type="entry name" value="Bipartite methylase S protein"/>
    <property type="match status" value="1"/>
</dbReference>